<sequence>MRIGGYSKYRSATATVAARESWYSELLVDSNTALGANGLAIDCDTLYVKAASGCTLQALDIARPGKIGSHAVALPSSMGRLVDWTTALHDDNLVAAGDECGVVSVWKSRVPRLTIPAHSAACASVQFHPTVACLLATASNTGASGELKLWNFDSTASTAIWQTTATSLVHSISIRGDGALVAASTNSGTCTIYDPRQPADSLVGTTAAFHATGRPTRALWLGDKPYLLSTGLSKMRERSVALWDQRSLARPLASLALQPSTKPLIPLYDEDTQLAYLVEKGDSLVRWIDADPASAKPLSQLGSVSLPAQITGCALLPKYKLRVMSGEIAR</sequence>
<dbReference type="Proteomes" id="UP001139981">
    <property type="component" value="Unassembled WGS sequence"/>
</dbReference>
<name>A0ACC1M684_9FUNG</name>
<protein>
    <submittedName>
        <fullName evidence="1">Uncharacterized protein</fullName>
    </submittedName>
</protein>
<dbReference type="EMBL" id="JANBVB010000110">
    <property type="protein sequence ID" value="KAJ2897556.1"/>
    <property type="molecule type" value="Genomic_DNA"/>
</dbReference>
<proteinExistence type="predicted"/>
<gene>
    <name evidence="1" type="ORF">IWW38_001676</name>
</gene>
<keyword evidence="2" id="KW-1185">Reference proteome</keyword>
<evidence type="ECO:0000313" key="1">
    <source>
        <dbReference type="EMBL" id="KAJ2897556.1"/>
    </source>
</evidence>
<accession>A0ACC1M684</accession>
<feature type="non-terminal residue" evidence="1">
    <location>
        <position position="330"/>
    </location>
</feature>
<organism evidence="1 2">
    <name type="scientific">Coemansia aciculifera</name>
    <dbReference type="NCBI Taxonomy" id="417176"/>
    <lineage>
        <taxon>Eukaryota</taxon>
        <taxon>Fungi</taxon>
        <taxon>Fungi incertae sedis</taxon>
        <taxon>Zoopagomycota</taxon>
        <taxon>Kickxellomycotina</taxon>
        <taxon>Kickxellomycetes</taxon>
        <taxon>Kickxellales</taxon>
        <taxon>Kickxellaceae</taxon>
        <taxon>Coemansia</taxon>
    </lineage>
</organism>
<reference evidence="1" key="1">
    <citation type="submission" date="2022-07" db="EMBL/GenBank/DDBJ databases">
        <title>Phylogenomic reconstructions and comparative analyses of Kickxellomycotina fungi.</title>
        <authorList>
            <person name="Reynolds N.K."/>
            <person name="Stajich J.E."/>
            <person name="Barry K."/>
            <person name="Grigoriev I.V."/>
            <person name="Crous P."/>
            <person name="Smith M.E."/>
        </authorList>
    </citation>
    <scope>NUCLEOTIDE SEQUENCE</scope>
    <source>
        <strain evidence="1">CBS 190363</strain>
    </source>
</reference>
<evidence type="ECO:0000313" key="2">
    <source>
        <dbReference type="Proteomes" id="UP001139981"/>
    </source>
</evidence>
<comment type="caution">
    <text evidence="1">The sequence shown here is derived from an EMBL/GenBank/DDBJ whole genome shotgun (WGS) entry which is preliminary data.</text>
</comment>